<accession>A0ACD5VLA3</accession>
<organism evidence="1 2">
    <name type="scientific">Avena sativa</name>
    <name type="common">Oat</name>
    <dbReference type="NCBI Taxonomy" id="4498"/>
    <lineage>
        <taxon>Eukaryota</taxon>
        <taxon>Viridiplantae</taxon>
        <taxon>Streptophyta</taxon>
        <taxon>Embryophyta</taxon>
        <taxon>Tracheophyta</taxon>
        <taxon>Spermatophyta</taxon>
        <taxon>Magnoliopsida</taxon>
        <taxon>Liliopsida</taxon>
        <taxon>Poales</taxon>
        <taxon>Poaceae</taxon>
        <taxon>BOP clade</taxon>
        <taxon>Pooideae</taxon>
        <taxon>Poodae</taxon>
        <taxon>Poeae</taxon>
        <taxon>Poeae Chloroplast Group 1 (Aveneae type)</taxon>
        <taxon>Aveninae</taxon>
        <taxon>Avena</taxon>
    </lineage>
</organism>
<dbReference type="EnsemblPlants" id="AVESA.00010b.r2.3CG0456790.1">
    <property type="protein sequence ID" value="AVESA.00010b.r2.3CG0456790.1.CDS"/>
    <property type="gene ID" value="AVESA.00010b.r2.3CG0456790"/>
</dbReference>
<name>A0ACD5VLA3_AVESA</name>
<evidence type="ECO:0000313" key="2">
    <source>
        <dbReference type="Proteomes" id="UP001732700"/>
    </source>
</evidence>
<reference evidence="1" key="2">
    <citation type="submission" date="2025-09" db="UniProtKB">
        <authorList>
            <consortium name="EnsemblPlants"/>
        </authorList>
    </citation>
    <scope>IDENTIFICATION</scope>
</reference>
<dbReference type="Proteomes" id="UP001732700">
    <property type="component" value="Chromosome 3C"/>
</dbReference>
<protein>
    <submittedName>
        <fullName evidence="1">Uncharacterized protein</fullName>
    </submittedName>
</protein>
<sequence>MARPTALKALTILYVLAVVAADQDEGRHHRPDCPPFSCGHLRNISSPFRQASDPPWCGFESYELACSDTKATIRNNNATYYVSGINYGDSTFRVLHADLDLYNNCPLPPSISWTYHQSPGFEELDPVLDGQACFLTCSREVKENSRYMPVACLSTNDTYVYVLTGWESSLMKYLEPSCGYLAMTPLPRESSGLDNSSYAEVVKSMRSGFAVRFPYSYGPRSISVSRRIKYCLMRVYWGPWIVNWPDVPKFSGPIYHGMLVSSGGTTESALYILYADDYF</sequence>
<keyword evidence="2" id="KW-1185">Reference proteome</keyword>
<reference evidence="1" key="1">
    <citation type="submission" date="2021-05" db="EMBL/GenBank/DDBJ databases">
        <authorList>
            <person name="Scholz U."/>
            <person name="Mascher M."/>
            <person name="Fiebig A."/>
        </authorList>
    </citation>
    <scope>NUCLEOTIDE SEQUENCE [LARGE SCALE GENOMIC DNA]</scope>
</reference>
<evidence type="ECO:0000313" key="1">
    <source>
        <dbReference type="EnsemblPlants" id="AVESA.00010b.r2.3CG0456790.1.CDS"/>
    </source>
</evidence>
<proteinExistence type="predicted"/>